<dbReference type="GO" id="GO:0005886">
    <property type="term" value="C:plasma membrane"/>
    <property type="evidence" value="ECO:0007669"/>
    <property type="project" value="TreeGrafter"/>
</dbReference>
<feature type="transmembrane region" description="Helical" evidence="1">
    <location>
        <begin position="490"/>
        <end position="508"/>
    </location>
</feature>
<accession>A0A8S9JY03</accession>
<sequence>MEMERVHEFPHTHMDRRPRKRARLGWDVLPTAPKVGMFCGQEIGNLSSFGAPSEISSSSLSVKTVARNDSPPWREDDKDGHYMFELGDDLTPRYKIYSKMGEGDLVTEGSQPLKLAGIGGFSEFLGWTDQQRAQAAKEGWGYRLVFTARLFGVILAADALFLGAQQLGLGHDSVLPKSSSPSPFGSLRKSSPLVFSLLDPFESVIMEMERVHEFPHTHMDRRPRKRARLGWDVLPTAPKAQVGMFCGQDIGNLSSFGAPSEISSSSLSVKTVARNDSPPWREDDKDGHYMFELGDDLTPRYKIYSKMGEDSTMAVQTFLFASLIIFSSIESNHGATEVSLFANLENSLEVTAKPTRVGVVLEAGKDMVRITWMLKSSAKVDDDAAFKTVEVKLCYAPISQVDRPWRKTHNELSRDRSCPHKIVSKPYDNIPQSLNWTIERDIPTGTYFVRVYGIGVNGHEVAYGQSSDAEKTTNLFSVEGISGRHTSLDIASICFSVFSFGSLLVFLVKEKRKAKLQQRK</sequence>
<dbReference type="GO" id="GO:0010167">
    <property type="term" value="P:response to nitrate"/>
    <property type="evidence" value="ECO:0007669"/>
    <property type="project" value="InterPro"/>
</dbReference>
<keyword evidence="1" id="KW-0472">Membrane</keyword>
<evidence type="ECO:0000313" key="2">
    <source>
        <dbReference type="EMBL" id="KAF2586821.1"/>
    </source>
</evidence>
<dbReference type="InterPro" id="IPR016605">
    <property type="entry name" value="Transptr_NO3_Nar2"/>
</dbReference>
<protein>
    <submittedName>
        <fullName evidence="2">Uncharacterized protein</fullName>
    </submittedName>
</protein>
<dbReference type="PANTHER" id="PTHR34806">
    <property type="entry name" value="HIGH-AFFINITY NITRATE TRANSPORTER 3.2"/>
    <property type="match status" value="1"/>
</dbReference>
<name>A0A8S9JY03_BRACR</name>
<dbReference type="PANTHER" id="PTHR34806:SF13">
    <property type="entry name" value="HIGH-AFFINITY NITRATE TRANSPORTER 3.2"/>
    <property type="match status" value="1"/>
</dbReference>
<proteinExistence type="predicted"/>
<keyword evidence="1" id="KW-1133">Transmembrane helix</keyword>
<dbReference type="GO" id="GO:0015112">
    <property type="term" value="F:nitrate transmembrane transporter activity"/>
    <property type="evidence" value="ECO:0007669"/>
    <property type="project" value="TreeGrafter"/>
</dbReference>
<dbReference type="EMBL" id="QGKY02000246">
    <property type="protein sequence ID" value="KAF2586821.1"/>
    <property type="molecule type" value="Genomic_DNA"/>
</dbReference>
<evidence type="ECO:0000256" key="1">
    <source>
        <dbReference type="SAM" id="Phobius"/>
    </source>
</evidence>
<comment type="caution">
    <text evidence="2">The sequence shown here is derived from an EMBL/GenBank/DDBJ whole genome shotgun (WGS) entry which is preliminary data.</text>
</comment>
<dbReference type="AlphaFoldDB" id="A0A8S9JY03"/>
<gene>
    <name evidence="2" type="ORF">F2Q70_00035037</name>
</gene>
<dbReference type="Pfam" id="PF16974">
    <property type="entry name" value="NAR2"/>
    <property type="match status" value="1"/>
</dbReference>
<organism evidence="2">
    <name type="scientific">Brassica cretica</name>
    <name type="common">Mustard</name>
    <dbReference type="NCBI Taxonomy" id="69181"/>
    <lineage>
        <taxon>Eukaryota</taxon>
        <taxon>Viridiplantae</taxon>
        <taxon>Streptophyta</taxon>
        <taxon>Embryophyta</taxon>
        <taxon>Tracheophyta</taxon>
        <taxon>Spermatophyta</taxon>
        <taxon>Magnoliopsida</taxon>
        <taxon>eudicotyledons</taxon>
        <taxon>Gunneridae</taxon>
        <taxon>Pentapetalae</taxon>
        <taxon>rosids</taxon>
        <taxon>malvids</taxon>
        <taxon>Brassicales</taxon>
        <taxon>Brassicaceae</taxon>
        <taxon>Brassiceae</taxon>
        <taxon>Brassica</taxon>
    </lineage>
</organism>
<reference evidence="2" key="1">
    <citation type="submission" date="2019-12" db="EMBL/GenBank/DDBJ databases">
        <title>Genome sequencing and annotation of Brassica cretica.</title>
        <authorList>
            <person name="Studholme D.J."/>
            <person name="Sarris P.F."/>
        </authorList>
    </citation>
    <scope>NUCLEOTIDE SEQUENCE</scope>
    <source>
        <strain evidence="2">PFS-102/07</strain>
        <tissue evidence="2">Leaf</tissue>
    </source>
</reference>
<keyword evidence="1" id="KW-0812">Transmembrane</keyword>